<keyword evidence="3" id="KW-1185">Reference proteome</keyword>
<name>A0A2Z6PIJ6_TRISU</name>
<protein>
    <recommendedName>
        <fullName evidence="4">Legume lectin domain-containing protein</fullName>
    </recommendedName>
</protein>
<evidence type="ECO:0008006" key="4">
    <source>
        <dbReference type="Google" id="ProtNLM"/>
    </source>
</evidence>
<feature type="chain" id="PRO_5016262085" description="Legume lectin domain-containing protein" evidence="1">
    <location>
        <begin position="23"/>
        <end position="74"/>
    </location>
</feature>
<evidence type="ECO:0000256" key="1">
    <source>
        <dbReference type="SAM" id="SignalP"/>
    </source>
</evidence>
<keyword evidence="1" id="KW-0732">Signal</keyword>
<evidence type="ECO:0000313" key="3">
    <source>
        <dbReference type="Proteomes" id="UP000242715"/>
    </source>
</evidence>
<evidence type="ECO:0000313" key="2">
    <source>
        <dbReference type="EMBL" id="GAU51210.1"/>
    </source>
</evidence>
<reference evidence="3" key="1">
    <citation type="journal article" date="2017" name="Front. Plant Sci.">
        <title>Climate Clever Clovers: New Paradigm to Reduce the Environmental Footprint of Ruminants by Breeding Low Methanogenic Forages Utilizing Haplotype Variation.</title>
        <authorList>
            <person name="Kaur P."/>
            <person name="Appels R."/>
            <person name="Bayer P.E."/>
            <person name="Keeble-Gagnere G."/>
            <person name="Wang J."/>
            <person name="Hirakawa H."/>
            <person name="Shirasawa K."/>
            <person name="Vercoe P."/>
            <person name="Stefanova K."/>
            <person name="Durmic Z."/>
            <person name="Nichols P."/>
            <person name="Revell C."/>
            <person name="Isobe S.N."/>
            <person name="Edwards D."/>
            <person name="Erskine W."/>
        </authorList>
    </citation>
    <scope>NUCLEOTIDE SEQUENCE [LARGE SCALE GENOMIC DNA]</scope>
    <source>
        <strain evidence="3">cv. Daliak</strain>
    </source>
</reference>
<proteinExistence type="predicted"/>
<dbReference type="EMBL" id="DF975020">
    <property type="protein sequence ID" value="GAU51210.1"/>
    <property type="molecule type" value="Genomic_DNA"/>
</dbReference>
<dbReference type="AlphaFoldDB" id="A0A2Z6PIJ6"/>
<accession>A0A2Z6PIJ6</accession>
<gene>
    <name evidence="2" type="ORF">TSUD_286440</name>
</gene>
<organism evidence="2 3">
    <name type="scientific">Trifolium subterraneum</name>
    <name type="common">Subterranean clover</name>
    <dbReference type="NCBI Taxonomy" id="3900"/>
    <lineage>
        <taxon>Eukaryota</taxon>
        <taxon>Viridiplantae</taxon>
        <taxon>Streptophyta</taxon>
        <taxon>Embryophyta</taxon>
        <taxon>Tracheophyta</taxon>
        <taxon>Spermatophyta</taxon>
        <taxon>Magnoliopsida</taxon>
        <taxon>eudicotyledons</taxon>
        <taxon>Gunneridae</taxon>
        <taxon>Pentapetalae</taxon>
        <taxon>rosids</taxon>
        <taxon>fabids</taxon>
        <taxon>Fabales</taxon>
        <taxon>Fabaceae</taxon>
        <taxon>Papilionoideae</taxon>
        <taxon>50 kb inversion clade</taxon>
        <taxon>NPAAA clade</taxon>
        <taxon>Hologalegina</taxon>
        <taxon>IRL clade</taxon>
        <taxon>Trifolieae</taxon>
        <taxon>Trifolium</taxon>
    </lineage>
</organism>
<sequence>MGSYTFSSFILSVFLLATLVSSSPFISEDIFENNATSGRALLQQDKKGHHEIVCGFDSSSHMGFTFNSNVEITI</sequence>
<dbReference type="Proteomes" id="UP000242715">
    <property type="component" value="Unassembled WGS sequence"/>
</dbReference>
<feature type="signal peptide" evidence="1">
    <location>
        <begin position="1"/>
        <end position="22"/>
    </location>
</feature>